<dbReference type="PANTHER" id="PTHR31465:SF1">
    <property type="entry name" value="PROTEIN RTA1-RELATED"/>
    <property type="match status" value="1"/>
</dbReference>
<protein>
    <recommendedName>
        <fullName evidence="8">RTA1 like protein</fullName>
    </recommendedName>
</protein>
<evidence type="ECO:0000256" key="3">
    <source>
        <dbReference type="ARBA" id="ARBA00022989"/>
    </source>
</evidence>
<keyword evidence="7" id="KW-1185">Reference proteome</keyword>
<name>A0A8H3PF85_9LECA</name>
<dbReference type="EMBL" id="CAJPDR010000536">
    <property type="protein sequence ID" value="CAF9939080.1"/>
    <property type="molecule type" value="Genomic_DNA"/>
</dbReference>
<evidence type="ECO:0000256" key="5">
    <source>
        <dbReference type="SAM" id="Phobius"/>
    </source>
</evidence>
<evidence type="ECO:0000256" key="1">
    <source>
        <dbReference type="ARBA" id="ARBA00004141"/>
    </source>
</evidence>
<dbReference type="Pfam" id="PF04479">
    <property type="entry name" value="RTA1"/>
    <property type="match status" value="2"/>
</dbReference>
<evidence type="ECO:0000256" key="2">
    <source>
        <dbReference type="ARBA" id="ARBA00022692"/>
    </source>
</evidence>
<keyword evidence="4 5" id="KW-0472">Membrane</keyword>
<gene>
    <name evidence="6" type="ORF">ALECFALPRED_007975</name>
</gene>
<proteinExistence type="predicted"/>
<dbReference type="Proteomes" id="UP000664203">
    <property type="component" value="Unassembled WGS sequence"/>
</dbReference>
<comment type="subcellular location">
    <subcellularLocation>
        <location evidence="1">Membrane</location>
        <topology evidence="1">Multi-pass membrane protein</topology>
    </subcellularLocation>
</comment>
<dbReference type="OrthoDB" id="3358017at2759"/>
<evidence type="ECO:0008006" key="8">
    <source>
        <dbReference type="Google" id="ProtNLM"/>
    </source>
</evidence>
<comment type="caution">
    <text evidence="6">The sequence shown here is derived from an EMBL/GenBank/DDBJ whole genome shotgun (WGS) entry which is preliminary data.</text>
</comment>
<dbReference type="AlphaFoldDB" id="A0A8H3PF85"/>
<feature type="transmembrane region" description="Helical" evidence="5">
    <location>
        <begin position="208"/>
        <end position="230"/>
    </location>
</feature>
<feature type="transmembrane region" description="Helical" evidence="5">
    <location>
        <begin position="148"/>
        <end position="174"/>
    </location>
</feature>
<sequence length="254" mass="28181">MTFIYYHYTPTLAGAVLFILLFSVITLAHLFQLLRLRAWFMIPVLVGGIFEITAYLSRSISHFHTQSLGLFLLSSILALVAPALFAATTYMILGRLIRLLNAPHHSLINVDHLTKIFVTSDIVSFQVQSAGAGLQAGKAEKSQHTGQILVIAAALFLQITIFSLFVTVATIFHIRALRQPTQQSRSSLPWQKQMQGLGTGGYIDSHEVFLYVFDAVPMFAVMVVLLVIYAPKLFKRGKGRWAPAKSDGLADQYV</sequence>
<dbReference type="InterPro" id="IPR007568">
    <property type="entry name" value="RTA1"/>
</dbReference>
<feature type="transmembrane region" description="Helical" evidence="5">
    <location>
        <begin position="12"/>
        <end position="31"/>
    </location>
</feature>
<reference evidence="6" key="1">
    <citation type="submission" date="2021-03" db="EMBL/GenBank/DDBJ databases">
        <authorList>
            <person name="Tagirdzhanova G."/>
        </authorList>
    </citation>
    <scope>NUCLEOTIDE SEQUENCE</scope>
</reference>
<keyword evidence="2 5" id="KW-0812">Transmembrane</keyword>
<keyword evidence="3 5" id="KW-1133">Transmembrane helix</keyword>
<evidence type="ECO:0000313" key="6">
    <source>
        <dbReference type="EMBL" id="CAF9939080.1"/>
    </source>
</evidence>
<organism evidence="6 7">
    <name type="scientific">Alectoria fallacina</name>
    <dbReference type="NCBI Taxonomy" id="1903189"/>
    <lineage>
        <taxon>Eukaryota</taxon>
        <taxon>Fungi</taxon>
        <taxon>Dikarya</taxon>
        <taxon>Ascomycota</taxon>
        <taxon>Pezizomycotina</taxon>
        <taxon>Lecanoromycetes</taxon>
        <taxon>OSLEUM clade</taxon>
        <taxon>Lecanoromycetidae</taxon>
        <taxon>Lecanorales</taxon>
        <taxon>Lecanorineae</taxon>
        <taxon>Parmeliaceae</taxon>
        <taxon>Alectoria</taxon>
    </lineage>
</organism>
<accession>A0A8H3PF85</accession>
<feature type="transmembrane region" description="Helical" evidence="5">
    <location>
        <begin position="38"/>
        <end position="56"/>
    </location>
</feature>
<evidence type="ECO:0000256" key="4">
    <source>
        <dbReference type="ARBA" id="ARBA00023136"/>
    </source>
</evidence>
<feature type="transmembrane region" description="Helical" evidence="5">
    <location>
        <begin position="68"/>
        <end position="93"/>
    </location>
</feature>
<dbReference type="PANTHER" id="PTHR31465">
    <property type="entry name" value="PROTEIN RTA1-RELATED"/>
    <property type="match status" value="1"/>
</dbReference>
<evidence type="ECO:0000313" key="7">
    <source>
        <dbReference type="Proteomes" id="UP000664203"/>
    </source>
</evidence>
<dbReference type="GO" id="GO:0016020">
    <property type="term" value="C:membrane"/>
    <property type="evidence" value="ECO:0007669"/>
    <property type="project" value="UniProtKB-SubCell"/>
</dbReference>